<dbReference type="Gene3D" id="1.10.3210.10">
    <property type="entry name" value="Hypothetical protein af1432"/>
    <property type="match status" value="1"/>
</dbReference>
<dbReference type="CDD" id="cd00077">
    <property type="entry name" value="HDc"/>
    <property type="match status" value="1"/>
</dbReference>
<dbReference type="PANTHER" id="PTHR43155">
    <property type="entry name" value="CYCLIC DI-GMP PHOSPHODIESTERASE PA4108-RELATED"/>
    <property type="match status" value="1"/>
</dbReference>
<dbReference type="InterPro" id="IPR003607">
    <property type="entry name" value="HD/PDEase_dom"/>
</dbReference>
<dbReference type="EMBL" id="JAJNBZ010000029">
    <property type="protein sequence ID" value="MCE5172499.1"/>
    <property type="molecule type" value="Genomic_DNA"/>
</dbReference>
<dbReference type="PANTHER" id="PTHR43155:SF2">
    <property type="entry name" value="CYCLIC DI-GMP PHOSPHODIESTERASE PA4108"/>
    <property type="match status" value="1"/>
</dbReference>
<accession>A0ABS8YMS6</accession>
<dbReference type="Pfam" id="PF13487">
    <property type="entry name" value="HD_5"/>
    <property type="match status" value="1"/>
</dbReference>
<protein>
    <submittedName>
        <fullName evidence="2">HD-GYP domain-containing protein</fullName>
    </submittedName>
</protein>
<dbReference type="SUPFAM" id="SSF109604">
    <property type="entry name" value="HD-domain/PDEase-like"/>
    <property type="match status" value="1"/>
</dbReference>
<comment type="caution">
    <text evidence="2">The sequence shown here is derived from an EMBL/GenBank/DDBJ whole genome shotgun (WGS) entry which is preliminary data.</text>
</comment>
<dbReference type="InterPro" id="IPR037522">
    <property type="entry name" value="HD_GYP_dom"/>
</dbReference>
<dbReference type="PROSITE" id="PS51832">
    <property type="entry name" value="HD_GYP"/>
    <property type="match status" value="1"/>
</dbReference>
<evidence type="ECO:0000313" key="3">
    <source>
        <dbReference type="Proteomes" id="UP001199916"/>
    </source>
</evidence>
<evidence type="ECO:0000313" key="2">
    <source>
        <dbReference type="EMBL" id="MCE5172499.1"/>
    </source>
</evidence>
<name>A0ABS8YMS6_9BACL</name>
<proteinExistence type="predicted"/>
<organism evidence="2 3">
    <name type="scientific">Paenibacillus profundus</name>
    <dbReference type="NCBI Taxonomy" id="1173085"/>
    <lineage>
        <taxon>Bacteria</taxon>
        <taxon>Bacillati</taxon>
        <taxon>Bacillota</taxon>
        <taxon>Bacilli</taxon>
        <taxon>Bacillales</taxon>
        <taxon>Paenibacillaceae</taxon>
        <taxon>Paenibacillus</taxon>
    </lineage>
</organism>
<feature type="domain" description="HD-GYP" evidence="1">
    <location>
        <begin position="135"/>
        <end position="335"/>
    </location>
</feature>
<evidence type="ECO:0000259" key="1">
    <source>
        <dbReference type="PROSITE" id="PS51832"/>
    </source>
</evidence>
<keyword evidence="3" id="KW-1185">Reference proteome</keyword>
<sequence>MVLTPVSQLKPGDSLEDDVHTTLGGILMQKGRMLSVRDLDVLDAFLIKSVVIVSTSHTAQAEFSATAEVDFPAARISEPTVETPKRKDHVNSVENIGFVEAWMQMVNLLKNVYHTLGTSKIPILELRQQMEWLLARSKHYSPLTFHPQIKAQLHGDVTEYLYHKSVAVALTSYLLGQWSSFPAQEGMQIALAGLLHDIGKAKVDEDIWNKRDSLTDRERVEIRRHTHYGYELLRNVPALNDGVKLAALQHHERMDGSGYPLGIKGEQIHPYAKIVAIADMFHAMTQNRVYQKASSPYVVLEQLKEESFGKLNPEMVQIFNHKVTQLHQGSFVKLSDGRVGRIVFTEHGHPTRPWVSVDGQIVQLVQERHIWIDEVIGQ</sequence>
<reference evidence="2 3" key="1">
    <citation type="submission" date="2021-11" db="EMBL/GenBank/DDBJ databases">
        <title>Draft genome sequence of Paenibacillus profundus YoMME, a new Gram-positive bacteria with exoelectrogenic properties.</title>
        <authorList>
            <person name="Hubenova Y."/>
            <person name="Hubenova E."/>
            <person name="Manasiev Y."/>
            <person name="Peykov S."/>
            <person name="Mitov M."/>
        </authorList>
    </citation>
    <scope>NUCLEOTIDE SEQUENCE [LARGE SCALE GENOMIC DNA]</scope>
    <source>
        <strain evidence="2 3">YoMME</strain>
    </source>
</reference>
<dbReference type="Proteomes" id="UP001199916">
    <property type="component" value="Unassembled WGS sequence"/>
</dbReference>
<dbReference type="SMART" id="SM00471">
    <property type="entry name" value="HDc"/>
    <property type="match status" value="1"/>
</dbReference>
<gene>
    <name evidence="2" type="ORF">LQV63_24800</name>
</gene>
<dbReference type="RefSeq" id="WP_233698648.1">
    <property type="nucleotide sequence ID" value="NZ_JAJNBZ010000029.1"/>
</dbReference>